<dbReference type="PANTHER" id="PTHR18934">
    <property type="entry name" value="ATP-DEPENDENT RNA HELICASE"/>
    <property type="match status" value="1"/>
</dbReference>
<keyword evidence="3" id="KW-0547">Nucleotide-binding</keyword>
<dbReference type="SMR" id="B4NBY3"/>
<dbReference type="SMART" id="SM00487">
    <property type="entry name" value="DEXDc"/>
    <property type="match status" value="1"/>
</dbReference>
<dbReference type="GO" id="GO:0034458">
    <property type="term" value="F:3'-5' RNA helicase activity"/>
    <property type="evidence" value="ECO:0007669"/>
    <property type="project" value="TreeGrafter"/>
</dbReference>
<evidence type="ECO:0000256" key="5">
    <source>
        <dbReference type="ARBA" id="ARBA00022806"/>
    </source>
</evidence>
<proteinExistence type="inferred from homology"/>
<feature type="compositionally biased region" description="Low complexity" evidence="10">
    <location>
        <begin position="273"/>
        <end position="283"/>
    </location>
</feature>
<dbReference type="InterPro" id="IPR007502">
    <property type="entry name" value="Helicase-assoc_dom"/>
</dbReference>
<feature type="compositionally biased region" description="Basic and acidic residues" evidence="10">
    <location>
        <begin position="98"/>
        <end position="121"/>
    </location>
</feature>
<feature type="compositionally biased region" description="Basic and acidic residues" evidence="10">
    <location>
        <begin position="506"/>
        <end position="541"/>
    </location>
</feature>
<dbReference type="Pfam" id="PF04408">
    <property type="entry name" value="WHD_HA2"/>
    <property type="match status" value="1"/>
</dbReference>
<keyword evidence="6" id="KW-0067">ATP-binding</keyword>
<gene>
    <name evidence="13" type="primary">Dwil\GK25754</name>
    <name evidence="13" type="ORF">Dwil_GK25754</name>
</gene>
<evidence type="ECO:0000256" key="7">
    <source>
        <dbReference type="ARBA" id="ARBA00023187"/>
    </source>
</evidence>
<evidence type="ECO:0000256" key="10">
    <source>
        <dbReference type="SAM" id="MobiDB-lite"/>
    </source>
</evidence>
<dbReference type="PROSITE" id="PS51192">
    <property type="entry name" value="HELICASE_ATP_BIND_1"/>
    <property type="match status" value="1"/>
</dbReference>
<dbReference type="SMART" id="SM00490">
    <property type="entry name" value="HELICc"/>
    <property type="match status" value="1"/>
</dbReference>
<dbReference type="OMA" id="VDVMFHR"/>
<dbReference type="InParanoid" id="B4NBY3"/>
<evidence type="ECO:0000256" key="8">
    <source>
        <dbReference type="ARBA" id="ARBA00038040"/>
    </source>
</evidence>
<keyword evidence="14" id="KW-1185">Reference proteome</keyword>
<dbReference type="InterPro" id="IPR027417">
    <property type="entry name" value="P-loop_NTPase"/>
</dbReference>
<keyword evidence="7" id="KW-0508">mRNA splicing</keyword>
<evidence type="ECO:0000313" key="14">
    <source>
        <dbReference type="Proteomes" id="UP000007798"/>
    </source>
</evidence>
<dbReference type="PANTHER" id="PTHR18934:SF91">
    <property type="entry name" value="PRE-MRNA-SPLICING FACTOR ATP-DEPENDENT RNA HELICASE PRP16"/>
    <property type="match status" value="1"/>
</dbReference>
<sequence>MSDDDAGVHRLEGTQDQEVRGGLVIKKIKTSPGTKGKGGFSPLPSLLGLDKLAAKRRAEKERNERLISFKDNEYDDAGAATPTTSSGAGAAEGISEFAFKKPDTKSFEKLSRQLREHKVETPSHTGGVSEKARERLREHIKRDRERGKQSHNAVSSSGSSSESRSWDRDRDRRRDRDRTRDRDRDRQRRHRDADREERDRDRDRDRSRHRSHDRDRDRSLSVRSVHTPREPGTPGGSGGGITNSSWDDDETEDGQRKSDWDMPTPRRHGGGSDWSVRSSSRYSNRSRRHNADDSARPTPAHRYNQWAHDRKRTGATPWNEGDDVESRDLWEEEQRRLDREWYNIDQGYDDENNPFSGSNSDYFRKREEQIEQKRTKRISAQQRQNNRDNELWERNRMLTSGVVTSINVTDDFDEEALERVHLLVHHIIPPFLDGRIVFTKQPEPMVPVKDPTSDMALLARKGSALVRTYREQKERRKAQKKHWELGGTKLGNIMGVQRPQDDEDARFDKDKDTADYRKDQKFADHMRDQDSSGKSEFSRKKTISEQRRFLPVFASRQELLNVIRENSVIIIVGETGSGKTTQLTQYLHEDGYSKRGMIGCTQPRRVAAMSVAKRVSDEMDTQLGEDVGYAIRFEDCTSERTVIKYMTDGILLRESLRDPDLDSYAAIIMDEAHERSLSTDVLFGLLREIVARRHDLKLIVTSATMDSTKFATFFGNVPTFTIPGRTFPVDVMFSKNACEDYVESAVKQALQVHLTPNEGDMLIFMPGQEDIEVTCEVLEERLAEIDNAPVLSILPIYSQLPSDLQAKIFQKSGDGVRKCVVATNIAETSLTVDGIIYVIDSGYCKLKVYNPRIGMDALQIYPISQANANQRSGRAGRTGPGQAFRLYTQRQYKDELLALTVPEIQRTNLANTVLLLKSLGVVDLLHFHFMDPPPQDNILNSLYQLWILGALDHTGGLTTLGRQMAEFPLDPPQCQMLIVACQMECSSEVLIIVSMLSVPSIFYRPKGREEEADGVREKFQVPESDHLTYLNVYLQWKQNSYSSTWCNEHFIHIKAMRKVREVRQQLKDIMTQQKMNVKSCGTDWDIVRKCICSAYFYQAARLKGIGEYVNLRTGMPCHLHPTSALFGLGTTPDYVVYHELIMTAKEYMQCATAVDGYWLAELGPMFFSVKESGRSGRGKKKQAAEHLKEMEEQMLQAEQEMLERKQQAAQREEQLAAKQEIATPGNATPRRTPARIGL</sequence>
<dbReference type="PROSITE" id="PS51194">
    <property type="entry name" value="HELICASE_CTER"/>
    <property type="match status" value="1"/>
</dbReference>
<dbReference type="KEGG" id="dwi:6649344"/>
<dbReference type="InterPro" id="IPR002464">
    <property type="entry name" value="DNA/RNA_helicase_DEAH_CS"/>
</dbReference>
<name>B4NBY3_DROWI</name>
<dbReference type="CDD" id="cd17983">
    <property type="entry name" value="DEXHc_DHX38"/>
    <property type="match status" value="1"/>
</dbReference>
<dbReference type="GO" id="GO:0016887">
    <property type="term" value="F:ATP hydrolysis activity"/>
    <property type="evidence" value="ECO:0007669"/>
    <property type="project" value="InterPro"/>
</dbReference>
<dbReference type="Gene3D" id="1.20.120.1080">
    <property type="match status" value="1"/>
</dbReference>
<dbReference type="PhylomeDB" id="B4NBY3"/>
<dbReference type="STRING" id="7260.B4NBY3"/>
<protein>
    <recommendedName>
        <fullName evidence="1">RNA helicase</fullName>
        <ecNumber evidence="1">3.6.4.13</ecNumber>
    </recommendedName>
</protein>
<comment type="catalytic activity">
    <reaction evidence="9">
        <text>ATP + H2O = ADP + phosphate + H(+)</text>
        <dbReference type="Rhea" id="RHEA:13065"/>
        <dbReference type="ChEBI" id="CHEBI:15377"/>
        <dbReference type="ChEBI" id="CHEBI:15378"/>
        <dbReference type="ChEBI" id="CHEBI:30616"/>
        <dbReference type="ChEBI" id="CHEBI:43474"/>
        <dbReference type="ChEBI" id="CHEBI:456216"/>
        <dbReference type="EC" id="3.6.4.13"/>
    </reaction>
</comment>
<evidence type="ECO:0000313" key="13">
    <source>
        <dbReference type="EMBL" id="EDW82342.1"/>
    </source>
</evidence>
<dbReference type="HOGENOM" id="CLU_001832_6_2_1"/>
<reference evidence="13 14" key="1">
    <citation type="journal article" date="2007" name="Nature">
        <title>Evolution of genes and genomes on the Drosophila phylogeny.</title>
        <authorList>
            <consortium name="Drosophila 12 Genomes Consortium"/>
            <person name="Clark A.G."/>
            <person name="Eisen M.B."/>
            <person name="Smith D.R."/>
            <person name="Bergman C.M."/>
            <person name="Oliver B."/>
            <person name="Markow T.A."/>
            <person name="Kaufman T.C."/>
            <person name="Kellis M."/>
            <person name="Gelbart W."/>
            <person name="Iyer V.N."/>
            <person name="Pollard D.A."/>
            <person name="Sackton T.B."/>
            <person name="Larracuente A.M."/>
            <person name="Singh N.D."/>
            <person name="Abad J.P."/>
            <person name="Abt D.N."/>
            <person name="Adryan B."/>
            <person name="Aguade M."/>
            <person name="Akashi H."/>
            <person name="Anderson W.W."/>
            <person name="Aquadro C.F."/>
            <person name="Ardell D.H."/>
            <person name="Arguello R."/>
            <person name="Artieri C.G."/>
            <person name="Barbash D.A."/>
            <person name="Barker D."/>
            <person name="Barsanti P."/>
            <person name="Batterham P."/>
            <person name="Batzoglou S."/>
            <person name="Begun D."/>
            <person name="Bhutkar A."/>
            <person name="Blanco E."/>
            <person name="Bosak S.A."/>
            <person name="Bradley R.K."/>
            <person name="Brand A.D."/>
            <person name="Brent M.R."/>
            <person name="Brooks A.N."/>
            <person name="Brown R.H."/>
            <person name="Butlin R.K."/>
            <person name="Caggese C."/>
            <person name="Calvi B.R."/>
            <person name="Bernardo de Carvalho A."/>
            <person name="Caspi A."/>
            <person name="Castrezana S."/>
            <person name="Celniker S.E."/>
            <person name="Chang J.L."/>
            <person name="Chapple C."/>
            <person name="Chatterji S."/>
            <person name="Chinwalla A."/>
            <person name="Civetta A."/>
            <person name="Clifton S.W."/>
            <person name="Comeron J.M."/>
            <person name="Costello J.C."/>
            <person name="Coyne J.A."/>
            <person name="Daub J."/>
            <person name="David R.G."/>
            <person name="Delcher A.L."/>
            <person name="Delehaunty K."/>
            <person name="Do C.B."/>
            <person name="Ebling H."/>
            <person name="Edwards K."/>
            <person name="Eickbush T."/>
            <person name="Evans J.D."/>
            <person name="Filipski A."/>
            <person name="Findeiss S."/>
            <person name="Freyhult E."/>
            <person name="Fulton L."/>
            <person name="Fulton R."/>
            <person name="Garcia A.C."/>
            <person name="Gardiner A."/>
            <person name="Garfield D.A."/>
            <person name="Garvin B.E."/>
            <person name="Gibson G."/>
            <person name="Gilbert D."/>
            <person name="Gnerre S."/>
            <person name="Godfrey J."/>
            <person name="Good R."/>
            <person name="Gotea V."/>
            <person name="Gravely B."/>
            <person name="Greenberg A.J."/>
            <person name="Griffiths-Jones S."/>
            <person name="Gross S."/>
            <person name="Guigo R."/>
            <person name="Gustafson E.A."/>
            <person name="Haerty W."/>
            <person name="Hahn M.W."/>
            <person name="Halligan D.L."/>
            <person name="Halpern A.L."/>
            <person name="Halter G.M."/>
            <person name="Han M.V."/>
            <person name="Heger A."/>
            <person name="Hillier L."/>
            <person name="Hinrichs A.S."/>
            <person name="Holmes I."/>
            <person name="Hoskins R.A."/>
            <person name="Hubisz M.J."/>
            <person name="Hultmark D."/>
            <person name="Huntley M.A."/>
            <person name="Jaffe D.B."/>
            <person name="Jagadeeshan S."/>
            <person name="Jeck W.R."/>
            <person name="Johnson J."/>
            <person name="Jones C.D."/>
            <person name="Jordan W.C."/>
            <person name="Karpen G.H."/>
            <person name="Kataoka E."/>
            <person name="Keightley P.D."/>
            <person name="Kheradpour P."/>
            <person name="Kirkness E.F."/>
            <person name="Koerich L.B."/>
            <person name="Kristiansen K."/>
            <person name="Kudrna D."/>
            <person name="Kulathinal R.J."/>
            <person name="Kumar S."/>
            <person name="Kwok R."/>
            <person name="Lander E."/>
            <person name="Langley C.H."/>
            <person name="Lapoint R."/>
            <person name="Lazzaro B.P."/>
            <person name="Lee S.J."/>
            <person name="Levesque L."/>
            <person name="Li R."/>
            <person name="Lin C.F."/>
            <person name="Lin M.F."/>
            <person name="Lindblad-Toh K."/>
            <person name="Llopart A."/>
            <person name="Long M."/>
            <person name="Low L."/>
            <person name="Lozovsky E."/>
            <person name="Lu J."/>
            <person name="Luo M."/>
            <person name="Machado C.A."/>
            <person name="Makalowski W."/>
            <person name="Marzo M."/>
            <person name="Matsuda M."/>
            <person name="Matzkin L."/>
            <person name="McAllister B."/>
            <person name="McBride C.S."/>
            <person name="McKernan B."/>
            <person name="McKernan K."/>
            <person name="Mendez-Lago M."/>
            <person name="Minx P."/>
            <person name="Mollenhauer M.U."/>
            <person name="Montooth K."/>
            <person name="Mount S.M."/>
            <person name="Mu X."/>
            <person name="Myers E."/>
            <person name="Negre B."/>
            <person name="Newfeld S."/>
            <person name="Nielsen R."/>
            <person name="Noor M.A."/>
            <person name="O'Grady P."/>
            <person name="Pachter L."/>
            <person name="Papaceit M."/>
            <person name="Parisi M.J."/>
            <person name="Parisi M."/>
            <person name="Parts L."/>
            <person name="Pedersen J.S."/>
            <person name="Pesole G."/>
            <person name="Phillippy A.M."/>
            <person name="Ponting C.P."/>
            <person name="Pop M."/>
            <person name="Porcelli D."/>
            <person name="Powell J.R."/>
            <person name="Prohaska S."/>
            <person name="Pruitt K."/>
            <person name="Puig M."/>
            <person name="Quesneville H."/>
            <person name="Ram K.R."/>
            <person name="Rand D."/>
            <person name="Rasmussen M.D."/>
            <person name="Reed L.K."/>
            <person name="Reenan R."/>
            <person name="Reily A."/>
            <person name="Remington K.A."/>
            <person name="Rieger T.T."/>
            <person name="Ritchie M.G."/>
            <person name="Robin C."/>
            <person name="Rogers Y.H."/>
            <person name="Rohde C."/>
            <person name="Rozas J."/>
            <person name="Rubenfield M.J."/>
            <person name="Ruiz A."/>
            <person name="Russo S."/>
            <person name="Salzberg S.L."/>
            <person name="Sanchez-Gracia A."/>
            <person name="Saranga D.J."/>
            <person name="Sato H."/>
            <person name="Schaeffer S.W."/>
            <person name="Schatz M.C."/>
            <person name="Schlenke T."/>
            <person name="Schwartz R."/>
            <person name="Segarra C."/>
            <person name="Singh R.S."/>
            <person name="Sirot L."/>
            <person name="Sirota M."/>
            <person name="Sisneros N.B."/>
            <person name="Smith C.D."/>
            <person name="Smith T.F."/>
            <person name="Spieth J."/>
            <person name="Stage D.E."/>
            <person name="Stark A."/>
            <person name="Stephan W."/>
            <person name="Strausberg R.L."/>
            <person name="Strempel S."/>
            <person name="Sturgill D."/>
            <person name="Sutton G."/>
            <person name="Sutton G.G."/>
            <person name="Tao W."/>
            <person name="Teichmann S."/>
            <person name="Tobari Y.N."/>
            <person name="Tomimura Y."/>
            <person name="Tsolas J.M."/>
            <person name="Valente V.L."/>
            <person name="Venter E."/>
            <person name="Venter J.C."/>
            <person name="Vicario S."/>
            <person name="Vieira F.G."/>
            <person name="Vilella A.J."/>
            <person name="Villasante A."/>
            <person name="Walenz B."/>
            <person name="Wang J."/>
            <person name="Wasserman M."/>
            <person name="Watts T."/>
            <person name="Wilson D."/>
            <person name="Wilson R.K."/>
            <person name="Wing R.A."/>
            <person name="Wolfner M.F."/>
            <person name="Wong A."/>
            <person name="Wong G.K."/>
            <person name="Wu C.I."/>
            <person name="Wu G."/>
            <person name="Yamamoto D."/>
            <person name="Yang H.P."/>
            <person name="Yang S.P."/>
            <person name="Yorke J.A."/>
            <person name="Yoshida K."/>
            <person name="Zdobnov E."/>
            <person name="Zhang P."/>
            <person name="Zhang Y."/>
            <person name="Zimin A.V."/>
            <person name="Baldwin J."/>
            <person name="Abdouelleil A."/>
            <person name="Abdulkadir J."/>
            <person name="Abebe A."/>
            <person name="Abera B."/>
            <person name="Abreu J."/>
            <person name="Acer S.C."/>
            <person name="Aftuck L."/>
            <person name="Alexander A."/>
            <person name="An P."/>
            <person name="Anderson E."/>
            <person name="Anderson S."/>
            <person name="Arachi H."/>
            <person name="Azer M."/>
            <person name="Bachantsang P."/>
            <person name="Barry A."/>
            <person name="Bayul T."/>
            <person name="Berlin A."/>
            <person name="Bessette D."/>
            <person name="Bloom T."/>
            <person name="Blye J."/>
            <person name="Boguslavskiy L."/>
            <person name="Bonnet C."/>
            <person name="Boukhgalter B."/>
            <person name="Bourzgui I."/>
            <person name="Brown A."/>
            <person name="Cahill P."/>
            <person name="Channer S."/>
            <person name="Cheshatsang Y."/>
            <person name="Chuda L."/>
            <person name="Citroen M."/>
            <person name="Collymore A."/>
            <person name="Cooke P."/>
            <person name="Costello M."/>
            <person name="D'Aco K."/>
            <person name="Daza R."/>
            <person name="De Haan G."/>
            <person name="DeGray S."/>
            <person name="DeMaso C."/>
            <person name="Dhargay N."/>
            <person name="Dooley K."/>
            <person name="Dooley E."/>
            <person name="Doricent M."/>
            <person name="Dorje P."/>
            <person name="Dorjee K."/>
            <person name="Dupes A."/>
            <person name="Elong R."/>
            <person name="Falk J."/>
            <person name="Farina A."/>
            <person name="Faro S."/>
            <person name="Ferguson D."/>
            <person name="Fisher S."/>
            <person name="Foley C.D."/>
            <person name="Franke A."/>
            <person name="Friedrich D."/>
            <person name="Gadbois L."/>
            <person name="Gearin G."/>
            <person name="Gearin C.R."/>
            <person name="Giannoukos G."/>
            <person name="Goode T."/>
            <person name="Graham J."/>
            <person name="Grandbois E."/>
            <person name="Grewal S."/>
            <person name="Gyaltsen K."/>
            <person name="Hafez N."/>
            <person name="Hagos B."/>
            <person name="Hall J."/>
            <person name="Henson C."/>
            <person name="Hollinger A."/>
            <person name="Honan T."/>
            <person name="Huard M.D."/>
            <person name="Hughes L."/>
            <person name="Hurhula B."/>
            <person name="Husby M.E."/>
            <person name="Kamat A."/>
            <person name="Kanga B."/>
            <person name="Kashin S."/>
            <person name="Khazanovich D."/>
            <person name="Kisner P."/>
            <person name="Lance K."/>
            <person name="Lara M."/>
            <person name="Lee W."/>
            <person name="Lennon N."/>
            <person name="Letendre F."/>
            <person name="LeVine R."/>
            <person name="Lipovsky A."/>
            <person name="Liu X."/>
            <person name="Liu J."/>
            <person name="Liu S."/>
            <person name="Lokyitsang T."/>
            <person name="Lokyitsang Y."/>
            <person name="Lubonja R."/>
            <person name="Lui A."/>
            <person name="MacDonald P."/>
            <person name="Magnisalis V."/>
            <person name="Maru K."/>
            <person name="Matthews C."/>
            <person name="McCusker W."/>
            <person name="McDonough S."/>
            <person name="Mehta T."/>
            <person name="Meldrim J."/>
            <person name="Meneus L."/>
            <person name="Mihai O."/>
            <person name="Mihalev A."/>
            <person name="Mihova T."/>
            <person name="Mittelman R."/>
            <person name="Mlenga V."/>
            <person name="Montmayeur A."/>
            <person name="Mulrain L."/>
            <person name="Navidi A."/>
            <person name="Naylor J."/>
            <person name="Negash T."/>
            <person name="Nguyen T."/>
            <person name="Nguyen N."/>
            <person name="Nicol R."/>
            <person name="Norbu C."/>
            <person name="Norbu N."/>
            <person name="Novod N."/>
            <person name="O'Neill B."/>
            <person name="Osman S."/>
            <person name="Markiewicz E."/>
            <person name="Oyono O.L."/>
            <person name="Patti C."/>
            <person name="Phunkhang P."/>
            <person name="Pierre F."/>
            <person name="Priest M."/>
            <person name="Raghuraman S."/>
            <person name="Rege F."/>
            <person name="Reyes R."/>
            <person name="Rise C."/>
            <person name="Rogov P."/>
            <person name="Ross K."/>
            <person name="Ryan E."/>
            <person name="Settipalli S."/>
            <person name="Shea T."/>
            <person name="Sherpa N."/>
            <person name="Shi L."/>
            <person name="Shih D."/>
            <person name="Sparrow T."/>
            <person name="Spaulding J."/>
            <person name="Stalker J."/>
            <person name="Stange-Thomann N."/>
            <person name="Stavropoulos S."/>
            <person name="Stone C."/>
            <person name="Strader C."/>
            <person name="Tesfaye S."/>
            <person name="Thomson T."/>
            <person name="Thoulutsang Y."/>
            <person name="Thoulutsang D."/>
            <person name="Topham K."/>
            <person name="Topping I."/>
            <person name="Tsamla T."/>
            <person name="Vassiliev H."/>
            <person name="Vo A."/>
            <person name="Wangchuk T."/>
            <person name="Wangdi T."/>
            <person name="Weiand M."/>
            <person name="Wilkinson J."/>
            <person name="Wilson A."/>
            <person name="Yadav S."/>
            <person name="Young G."/>
            <person name="Yu Q."/>
            <person name="Zembek L."/>
            <person name="Zhong D."/>
            <person name="Zimmer A."/>
            <person name="Zwirko Z."/>
            <person name="Jaffe D.B."/>
            <person name="Alvarez P."/>
            <person name="Brockman W."/>
            <person name="Butler J."/>
            <person name="Chin C."/>
            <person name="Gnerre S."/>
            <person name="Grabherr M."/>
            <person name="Kleber M."/>
            <person name="Mauceli E."/>
            <person name="MacCallum I."/>
        </authorList>
    </citation>
    <scope>NUCLEOTIDE SEQUENCE [LARGE SCALE GENOMIC DNA]</scope>
    <source>
        <strain evidence="14">Tucson 14030-0811.24</strain>
    </source>
</reference>
<evidence type="ECO:0000259" key="12">
    <source>
        <dbReference type="PROSITE" id="PS51194"/>
    </source>
</evidence>
<feature type="compositionally biased region" description="Basic and acidic residues" evidence="10">
    <location>
        <begin position="164"/>
        <end position="220"/>
    </location>
</feature>
<dbReference type="FunCoup" id="B4NBY3">
    <property type="interactions" value="1987"/>
</dbReference>
<dbReference type="Pfam" id="PF21010">
    <property type="entry name" value="HA2_C"/>
    <property type="match status" value="1"/>
</dbReference>
<dbReference type="Pfam" id="PF13401">
    <property type="entry name" value="AAA_22"/>
    <property type="match status" value="1"/>
</dbReference>
<dbReference type="eggNOG" id="KOG0924">
    <property type="taxonomic scope" value="Eukaryota"/>
</dbReference>
<dbReference type="InterPro" id="IPR048333">
    <property type="entry name" value="HA2_WH"/>
</dbReference>
<dbReference type="Pfam" id="PF00271">
    <property type="entry name" value="Helicase_C"/>
    <property type="match status" value="1"/>
</dbReference>
<keyword evidence="5" id="KW-0347">Helicase</keyword>
<feature type="compositionally biased region" description="Low complexity" evidence="10">
    <location>
        <begin position="77"/>
        <end position="91"/>
    </location>
</feature>
<dbReference type="GO" id="GO:0003723">
    <property type="term" value="F:RNA binding"/>
    <property type="evidence" value="ECO:0007669"/>
    <property type="project" value="TreeGrafter"/>
</dbReference>
<dbReference type="InterPro" id="IPR049945">
    <property type="entry name" value="AAA_22"/>
</dbReference>
<dbReference type="Pfam" id="PF07717">
    <property type="entry name" value="OB_NTP_bind"/>
    <property type="match status" value="1"/>
</dbReference>
<organism evidence="13 14">
    <name type="scientific">Drosophila willistoni</name>
    <name type="common">Fruit fly</name>
    <dbReference type="NCBI Taxonomy" id="7260"/>
    <lineage>
        <taxon>Eukaryota</taxon>
        <taxon>Metazoa</taxon>
        <taxon>Ecdysozoa</taxon>
        <taxon>Arthropoda</taxon>
        <taxon>Hexapoda</taxon>
        <taxon>Insecta</taxon>
        <taxon>Pterygota</taxon>
        <taxon>Neoptera</taxon>
        <taxon>Endopterygota</taxon>
        <taxon>Diptera</taxon>
        <taxon>Brachycera</taxon>
        <taxon>Muscomorpha</taxon>
        <taxon>Ephydroidea</taxon>
        <taxon>Drosophilidae</taxon>
        <taxon>Drosophila</taxon>
        <taxon>Sophophora</taxon>
    </lineage>
</organism>
<dbReference type="Proteomes" id="UP000007798">
    <property type="component" value="Unassembled WGS sequence"/>
</dbReference>
<feature type="domain" description="Helicase ATP-binding" evidence="11">
    <location>
        <begin position="560"/>
        <end position="723"/>
    </location>
</feature>
<evidence type="ECO:0000256" key="3">
    <source>
        <dbReference type="ARBA" id="ARBA00022741"/>
    </source>
</evidence>
<dbReference type="EC" id="3.6.4.13" evidence="1"/>
<dbReference type="FunFam" id="3.40.50.300:FF:000007">
    <property type="entry name" value="Pre-mRNA-splicing factor ATP-dependent RNA helicase"/>
    <property type="match status" value="1"/>
</dbReference>
<dbReference type="GO" id="GO:0005524">
    <property type="term" value="F:ATP binding"/>
    <property type="evidence" value="ECO:0007669"/>
    <property type="project" value="UniProtKB-KW"/>
</dbReference>
<keyword evidence="4 13" id="KW-0378">Hydrolase</keyword>
<feature type="domain" description="Helicase C-terminal" evidence="12">
    <location>
        <begin position="745"/>
        <end position="920"/>
    </location>
</feature>
<dbReference type="GO" id="GO:0003006">
    <property type="term" value="P:developmental process involved in reproduction"/>
    <property type="evidence" value="ECO:0007669"/>
    <property type="project" value="UniProtKB-ARBA"/>
</dbReference>
<feature type="compositionally biased region" description="Basic and acidic residues" evidence="10">
    <location>
        <begin position="1201"/>
        <end position="1215"/>
    </location>
</feature>
<dbReference type="GO" id="GO:0006397">
    <property type="term" value="P:mRNA processing"/>
    <property type="evidence" value="ECO:0007669"/>
    <property type="project" value="UniProtKB-KW"/>
</dbReference>
<dbReference type="GO" id="GO:0008380">
    <property type="term" value="P:RNA splicing"/>
    <property type="evidence" value="ECO:0007669"/>
    <property type="project" value="UniProtKB-KW"/>
</dbReference>
<evidence type="ECO:0000256" key="1">
    <source>
        <dbReference type="ARBA" id="ARBA00012552"/>
    </source>
</evidence>
<dbReference type="OrthoDB" id="10253254at2759"/>
<dbReference type="InterPro" id="IPR011709">
    <property type="entry name" value="DEAD-box_helicase_OB_fold"/>
</dbReference>
<evidence type="ECO:0000259" key="11">
    <source>
        <dbReference type="PROSITE" id="PS51192"/>
    </source>
</evidence>
<evidence type="ECO:0000256" key="9">
    <source>
        <dbReference type="ARBA" id="ARBA00047984"/>
    </source>
</evidence>
<feature type="region of interest" description="Disordered" evidence="10">
    <location>
        <begin position="492"/>
        <end position="541"/>
    </location>
</feature>
<feature type="compositionally biased region" description="Basic and acidic residues" evidence="10">
    <location>
        <begin position="130"/>
        <end position="148"/>
    </location>
</feature>
<dbReference type="SMART" id="SM00847">
    <property type="entry name" value="HA2"/>
    <property type="match status" value="1"/>
</dbReference>
<feature type="region of interest" description="Disordered" evidence="10">
    <location>
        <begin position="57"/>
        <end position="326"/>
    </location>
</feature>
<dbReference type="InterPro" id="IPR001650">
    <property type="entry name" value="Helicase_C-like"/>
</dbReference>
<dbReference type="SUPFAM" id="SSF52540">
    <property type="entry name" value="P-loop containing nucleoside triphosphate hydrolases"/>
    <property type="match status" value="1"/>
</dbReference>
<dbReference type="FunFam" id="3.40.50.300:FF:000313">
    <property type="entry name" value="Pre-mRNA-splicing factor ATP-dependent RNA helicase PRP16"/>
    <property type="match status" value="1"/>
</dbReference>
<dbReference type="EMBL" id="CH964239">
    <property type="protein sequence ID" value="EDW82342.1"/>
    <property type="molecule type" value="Genomic_DNA"/>
</dbReference>
<dbReference type="AlphaFoldDB" id="B4NBY3"/>
<dbReference type="PROSITE" id="PS00690">
    <property type="entry name" value="DEAH_ATP_HELICASE"/>
    <property type="match status" value="1"/>
</dbReference>
<dbReference type="InterPro" id="IPR014001">
    <property type="entry name" value="Helicase_ATP-bd"/>
</dbReference>
<evidence type="ECO:0000256" key="6">
    <source>
        <dbReference type="ARBA" id="ARBA00022840"/>
    </source>
</evidence>
<comment type="similarity">
    <text evidence="8">Belongs to the DEAD box helicase family. DEAH subfamily. PRP16 sub-subfamily.</text>
</comment>
<evidence type="ECO:0000256" key="4">
    <source>
        <dbReference type="ARBA" id="ARBA00022801"/>
    </source>
</evidence>
<accession>B4NBY3</accession>
<dbReference type="Gene3D" id="3.40.50.300">
    <property type="entry name" value="P-loop containing nucleotide triphosphate hydrolases"/>
    <property type="match status" value="2"/>
</dbReference>
<feature type="region of interest" description="Disordered" evidence="10">
    <location>
        <begin position="1199"/>
        <end position="1238"/>
    </location>
</feature>
<dbReference type="FunFam" id="1.20.120.1080:FF:000001">
    <property type="entry name" value="Pre-mRNA-splicing factor ATP-dependent RNA helicase"/>
    <property type="match status" value="1"/>
</dbReference>
<dbReference type="CDD" id="cd18791">
    <property type="entry name" value="SF2_C_RHA"/>
    <property type="match status" value="1"/>
</dbReference>
<feature type="compositionally biased region" description="Basic and acidic residues" evidence="10">
    <location>
        <begin position="57"/>
        <end position="72"/>
    </location>
</feature>
<keyword evidence="2" id="KW-0507">mRNA processing</keyword>
<evidence type="ECO:0000256" key="2">
    <source>
        <dbReference type="ARBA" id="ARBA00022664"/>
    </source>
</evidence>